<proteinExistence type="predicted"/>
<protein>
    <recommendedName>
        <fullName evidence="2">SH3b domain-containing protein</fullName>
    </recommendedName>
</protein>
<dbReference type="Pfam" id="PF08239">
    <property type="entry name" value="SH3_3"/>
    <property type="match status" value="1"/>
</dbReference>
<organism evidence="3 4">
    <name type="scientific">Rufibacter tibetensis</name>
    <dbReference type="NCBI Taxonomy" id="512763"/>
    <lineage>
        <taxon>Bacteria</taxon>
        <taxon>Pseudomonadati</taxon>
        <taxon>Bacteroidota</taxon>
        <taxon>Cytophagia</taxon>
        <taxon>Cytophagales</taxon>
        <taxon>Hymenobacteraceae</taxon>
        <taxon>Rufibacter</taxon>
    </lineage>
</organism>
<reference evidence="3 4" key="1">
    <citation type="submission" date="2015-08" db="EMBL/GenBank/DDBJ databases">
        <title>Complete genome sequence of Rufibacter tibetensis strain 1351t, a radiation-resistant bacterium from tibet plateau.</title>
        <authorList>
            <person name="Dai J."/>
        </authorList>
    </citation>
    <scope>NUCLEOTIDE SEQUENCE [LARGE SCALE GENOMIC DNA]</scope>
    <source>
        <strain evidence="3 4">1351</strain>
    </source>
</reference>
<evidence type="ECO:0000256" key="1">
    <source>
        <dbReference type="SAM" id="Phobius"/>
    </source>
</evidence>
<keyword evidence="1" id="KW-0472">Membrane</keyword>
<dbReference type="KEGG" id="rti:DC20_19010"/>
<dbReference type="EMBL" id="CP012643">
    <property type="protein sequence ID" value="ALJ00686.1"/>
    <property type="molecule type" value="Genomic_DNA"/>
</dbReference>
<dbReference type="RefSeq" id="WP_062545281.1">
    <property type="nucleotide sequence ID" value="NZ_CP012643.1"/>
</dbReference>
<dbReference type="Proteomes" id="UP000061382">
    <property type="component" value="Chromosome"/>
</dbReference>
<keyword evidence="1" id="KW-0812">Transmembrane</keyword>
<feature type="domain" description="SH3b" evidence="2">
    <location>
        <begin position="66"/>
        <end position="129"/>
    </location>
</feature>
<evidence type="ECO:0000313" key="4">
    <source>
        <dbReference type="Proteomes" id="UP000061382"/>
    </source>
</evidence>
<dbReference type="InterPro" id="IPR003646">
    <property type="entry name" value="SH3-like_bac-type"/>
</dbReference>
<evidence type="ECO:0000259" key="2">
    <source>
        <dbReference type="PROSITE" id="PS51781"/>
    </source>
</evidence>
<accession>A0A0P0D1H3</accession>
<dbReference type="Gene3D" id="2.30.30.40">
    <property type="entry name" value="SH3 Domains"/>
    <property type="match status" value="1"/>
</dbReference>
<sequence length="274" mass="30118">MSVAFKVLKDSSQNLTLKKIMLSFALLLFSNSLLFGQELYSDSLAPSTYEDDNSTENSLGGTRYSEITKIINTERLNIREGVGTKYNVVGEAISGDVVRVIEEYKKWSLIETGNGIRGYVANKFLYDNLDNLPVNSQESNLATNSEAENVPYIGYIIIAVLGIIVIGGIMKLSGGGVKEENRETSLPKKEIREKQIKKQKLDNYGCSECGVFIKKDTRPSSWGCSSGKSHRWNKLGETGDDAYSCSSCGGVVYSSSRPSSWGCSSGNSHRWAKL</sequence>
<feature type="transmembrane region" description="Helical" evidence="1">
    <location>
        <begin position="152"/>
        <end position="172"/>
    </location>
</feature>
<dbReference type="AlphaFoldDB" id="A0A0P0D1H3"/>
<gene>
    <name evidence="3" type="ORF">DC20_19010</name>
</gene>
<evidence type="ECO:0000313" key="3">
    <source>
        <dbReference type="EMBL" id="ALJ00686.1"/>
    </source>
</evidence>
<name>A0A0P0D1H3_9BACT</name>
<keyword evidence="4" id="KW-1185">Reference proteome</keyword>
<dbReference type="PROSITE" id="PS51781">
    <property type="entry name" value="SH3B"/>
    <property type="match status" value="1"/>
</dbReference>
<dbReference type="OrthoDB" id="2812205at2"/>
<dbReference type="SMART" id="SM00287">
    <property type="entry name" value="SH3b"/>
    <property type="match status" value="1"/>
</dbReference>
<dbReference type="PATRIC" id="fig|512763.3.peg.4172"/>
<keyword evidence="1" id="KW-1133">Transmembrane helix</keyword>